<dbReference type="AlphaFoldDB" id="A0A1J5MTT7"/>
<evidence type="ECO:0000259" key="1">
    <source>
        <dbReference type="Pfam" id="PF08241"/>
    </source>
</evidence>
<dbReference type="GO" id="GO:0008757">
    <property type="term" value="F:S-adenosylmethionine-dependent methyltransferase activity"/>
    <property type="evidence" value="ECO:0007669"/>
    <property type="project" value="InterPro"/>
</dbReference>
<dbReference type="RefSeq" id="WP_071545516.1">
    <property type="nucleotide sequence ID" value="NZ_LKAQ01000004.1"/>
</dbReference>
<dbReference type="InterPro" id="IPR013216">
    <property type="entry name" value="Methyltransf_11"/>
</dbReference>
<accession>A0A1J5MTT7</accession>
<sequence length="301" mass="33983">MAATDLRTRVRRFYHHARTNWPWTLYQRIGINNLVTNMALWPEDGETGEPCRLERKDYQALLALDVMERFRKFPFVFDKVLEYAASMKMLRLTPDSVLLDAAGGFGEYTAAAKELCGLETVYCLDAVDLPDRGDGVRRLVGGVSNIPLPDESVDAISCHHSFEHFQGDGDKDFLAEVGRVLKPGGRAVIIPFFLCNRYAEIRNVLGRKPFDPKAKTVYDPFGTFPGWGPYERFARVYDARAFAERLMPAMDARITVSVHPVLFEGRPCPEMPANAHQPKLNGNLKAMMLVKSRSDERPVGQ</sequence>
<reference evidence="2 3" key="1">
    <citation type="submission" date="2015-09" db="EMBL/GenBank/DDBJ databases">
        <title>Genome of Desulfovibrio dechloracetivorans BerOc1, a mercury methylating strain isolated from highly hydrocarbons and metals contaminated coastal sediments.</title>
        <authorList>
            <person name="Goni Urriza M."/>
            <person name="Gassie C."/>
            <person name="Bouchez O."/>
            <person name="Klopp C."/>
            <person name="Ranchou-Peyruse A."/>
            <person name="Remy G."/>
        </authorList>
    </citation>
    <scope>NUCLEOTIDE SEQUENCE [LARGE SCALE GENOMIC DNA]</scope>
    <source>
        <strain evidence="2 3">BerOc1</strain>
    </source>
</reference>
<organism evidence="2 3">
    <name type="scientific">Pseudodesulfovibrio hydrargyri</name>
    <dbReference type="NCBI Taxonomy" id="2125990"/>
    <lineage>
        <taxon>Bacteria</taxon>
        <taxon>Pseudomonadati</taxon>
        <taxon>Thermodesulfobacteriota</taxon>
        <taxon>Desulfovibrionia</taxon>
        <taxon>Desulfovibrionales</taxon>
        <taxon>Desulfovibrionaceae</taxon>
    </lineage>
</organism>
<proteinExistence type="predicted"/>
<evidence type="ECO:0000313" key="2">
    <source>
        <dbReference type="EMBL" id="OIQ50045.1"/>
    </source>
</evidence>
<dbReference type="Proteomes" id="UP000181901">
    <property type="component" value="Unassembled WGS sequence"/>
</dbReference>
<dbReference type="EMBL" id="LKAQ01000004">
    <property type="protein sequence ID" value="OIQ50045.1"/>
    <property type="molecule type" value="Genomic_DNA"/>
</dbReference>
<gene>
    <name evidence="2" type="ORF">BerOc1_01975</name>
</gene>
<name>A0A1J5MTT7_9BACT</name>
<comment type="caution">
    <text evidence="2">The sequence shown here is derived from an EMBL/GenBank/DDBJ whole genome shotgun (WGS) entry which is preliminary data.</text>
</comment>
<feature type="domain" description="Methyltransferase type 11" evidence="1">
    <location>
        <begin position="99"/>
        <end position="189"/>
    </location>
</feature>
<evidence type="ECO:0000313" key="3">
    <source>
        <dbReference type="Proteomes" id="UP000181901"/>
    </source>
</evidence>
<dbReference type="Gene3D" id="3.40.50.150">
    <property type="entry name" value="Vaccinia Virus protein VP39"/>
    <property type="match status" value="1"/>
</dbReference>
<dbReference type="Pfam" id="PF08241">
    <property type="entry name" value="Methyltransf_11"/>
    <property type="match status" value="1"/>
</dbReference>
<dbReference type="CDD" id="cd02440">
    <property type="entry name" value="AdoMet_MTases"/>
    <property type="match status" value="1"/>
</dbReference>
<keyword evidence="3" id="KW-1185">Reference proteome</keyword>
<dbReference type="InterPro" id="IPR029063">
    <property type="entry name" value="SAM-dependent_MTases_sf"/>
</dbReference>
<protein>
    <recommendedName>
        <fullName evidence="1">Methyltransferase type 11 domain-containing protein</fullName>
    </recommendedName>
</protein>
<dbReference type="SUPFAM" id="SSF53335">
    <property type="entry name" value="S-adenosyl-L-methionine-dependent methyltransferases"/>
    <property type="match status" value="1"/>
</dbReference>